<dbReference type="EMBL" id="JAPQKI010000002">
    <property type="protein sequence ID" value="KAJ5111602.1"/>
    <property type="molecule type" value="Genomic_DNA"/>
</dbReference>
<dbReference type="InterPro" id="IPR002347">
    <property type="entry name" value="SDR_fam"/>
</dbReference>
<keyword evidence="3" id="KW-0813">Transport</keyword>
<comment type="subcellular location">
    <subcellularLocation>
        <location evidence="1">Cell membrane</location>
        <topology evidence="1">Multi-pass membrane protein</topology>
    </subcellularLocation>
</comment>
<feature type="compositionally biased region" description="Polar residues" evidence="9">
    <location>
        <begin position="162"/>
        <end position="176"/>
    </location>
</feature>
<comment type="similarity">
    <text evidence="2">Belongs to the tellurite-resistance/dicarboxylate transporter (TDT) family.</text>
</comment>
<dbReference type="OrthoDB" id="427518at2759"/>
<comment type="caution">
    <text evidence="11">The sequence shown here is derived from an EMBL/GenBank/DDBJ whole genome shotgun (WGS) entry which is preliminary data.</text>
</comment>
<dbReference type="SUPFAM" id="SSF48452">
    <property type="entry name" value="TPR-like"/>
    <property type="match status" value="2"/>
</dbReference>
<feature type="transmembrane region" description="Helical" evidence="10">
    <location>
        <begin position="660"/>
        <end position="681"/>
    </location>
</feature>
<evidence type="ECO:0000256" key="8">
    <source>
        <dbReference type="ARBA" id="ARBA00023136"/>
    </source>
</evidence>
<dbReference type="GO" id="GO:0005886">
    <property type="term" value="C:plasma membrane"/>
    <property type="evidence" value="ECO:0007669"/>
    <property type="project" value="UniProtKB-SubCell"/>
</dbReference>
<feature type="region of interest" description="Disordered" evidence="9">
    <location>
        <begin position="1249"/>
        <end position="1289"/>
    </location>
</feature>
<dbReference type="GeneID" id="81353610"/>
<dbReference type="PANTHER" id="PTHR31686">
    <property type="match status" value="1"/>
</dbReference>
<dbReference type="InterPro" id="IPR011990">
    <property type="entry name" value="TPR-like_helical_dom_sf"/>
</dbReference>
<dbReference type="GO" id="GO:0000319">
    <property type="term" value="F:sulfite transmembrane transporter activity"/>
    <property type="evidence" value="ECO:0007669"/>
    <property type="project" value="TreeGrafter"/>
</dbReference>
<keyword evidence="5 10" id="KW-0812">Transmembrane</keyword>
<evidence type="ECO:0000256" key="1">
    <source>
        <dbReference type="ARBA" id="ARBA00004651"/>
    </source>
</evidence>
<reference evidence="11" key="1">
    <citation type="submission" date="2022-11" db="EMBL/GenBank/DDBJ databases">
        <authorList>
            <person name="Petersen C."/>
        </authorList>
    </citation>
    <scope>NUCLEOTIDE SEQUENCE</scope>
    <source>
        <strain evidence="11">IBT 30761</strain>
    </source>
</reference>
<dbReference type="SUPFAM" id="SSF51735">
    <property type="entry name" value="NAD(P)-binding Rossmann-fold domains"/>
    <property type="match status" value="1"/>
</dbReference>
<feature type="transmembrane region" description="Helical" evidence="10">
    <location>
        <begin position="796"/>
        <end position="818"/>
    </location>
</feature>
<evidence type="ECO:0000256" key="10">
    <source>
        <dbReference type="SAM" id="Phobius"/>
    </source>
</evidence>
<dbReference type="PRINTS" id="PR00081">
    <property type="entry name" value="GDHRDH"/>
</dbReference>
<name>A0A9W9KN52_9EURO</name>
<evidence type="ECO:0000256" key="7">
    <source>
        <dbReference type="ARBA" id="ARBA00022989"/>
    </source>
</evidence>
<evidence type="ECO:0000313" key="11">
    <source>
        <dbReference type="EMBL" id="KAJ5111602.1"/>
    </source>
</evidence>
<feature type="transmembrane region" description="Helical" evidence="10">
    <location>
        <begin position="901"/>
        <end position="924"/>
    </location>
</feature>
<dbReference type="RefSeq" id="XP_056479672.1">
    <property type="nucleotide sequence ID" value="XM_056614631.1"/>
</dbReference>
<feature type="transmembrane region" description="Helical" evidence="10">
    <location>
        <begin position="727"/>
        <end position="748"/>
    </location>
</feature>
<feature type="transmembrane region" description="Helical" evidence="10">
    <location>
        <begin position="618"/>
        <end position="640"/>
    </location>
</feature>
<keyword evidence="4" id="KW-1003">Cell membrane</keyword>
<reference evidence="11" key="2">
    <citation type="journal article" date="2023" name="IMA Fungus">
        <title>Comparative genomic study of the Penicillium genus elucidates a diverse pangenome and 15 lateral gene transfer events.</title>
        <authorList>
            <person name="Petersen C."/>
            <person name="Sorensen T."/>
            <person name="Nielsen M.R."/>
            <person name="Sondergaard T.E."/>
            <person name="Sorensen J.L."/>
            <person name="Fitzpatrick D.A."/>
            <person name="Frisvad J.C."/>
            <person name="Nielsen K.L."/>
        </authorList>
    </citation>
    <scope>NUCLEOTIDE SEQUENCE</scope>
    <source>
        <strain evidence="11">IBT 30761</strain>
    </source>
</reference>
<feature type="region of interest" description="Disordered" evidence="9">
    <location>
        <begin position="149"/>
        <end position="176"/>
    </location>
</feature>
<feature type="transmembrane region" description="Helical" evidence="10">
    <location>
        <begin position="871"/>
        <end position="889"/>
    </location>
</feature>
<gene>
    <name evidence="11" type="ORF">N7532_002137</name>
</gene>
<keyword evidence="12" id="KW-1185">Reference proteome</keyword>
<evidence type="ECO:0000256" key="6">
    <source>
        <dbReference type="ARBA" id="ARBA00022857"/>
    </source>
</evidence>
<dbReference type="InterPro" id="IPR051629">
    <property type="entry name" value="Sulfite_efflux_TDT"/>
</dbReference>
<dbReference type="InterPro" id="IPR036291">
    <property type="entry name" value="NAD(P)-bd_dom_sf"/>
</dbReference>
<evidence type="ECO:0000256" key="5">
    <source>
        <dbReference type="ARBA" id="ARBA00022692"/>
    </source>
</evidence>
<feature type="transmembrane region" description="Helical" evidence="10">
    <location>
        <begin position="839"/>
        <end position="865"/>
    </location>
</feature>
<feature type="transmembrane region" description="Helical" evidence="10">
    <location>
        <begin position="592"/>
        <end position="611"/>
    </location>
</feature>
<feature type="transmembrane region" description="Helical" evidence="10">
    <location>
        <begin position="693"/>
        <end position="715"/>
    </location>
</feature>
<keyword evidence="8 10" id="KW-0472">Membrane</keyword>
<proteinExistence type="inferred from homology"/>
<accession>A0A9W9KN52</accession>
<dbReference type="FunFam" id="3.40.50.720:FF:000084">
    <property type="entry name" value="Short-chain dehydrogenase reductase"/>
    <property type="match status" value="1"/>
</dbReference>
<dbReference type="Gene3D" id="1.50.10.150">
    <property type="entry name" value="Voltage-dependent anion channel"/>
    <property type="match status" value="1"/>
</dbReference>
<dbReference type="InterPro" id="IPR038665">
    <property type="entry name" value="Voltage-dep_anion_channel_sf"/>
</dbReference>
<evidence type="ECO:0000256" key="4">
    <source>
        <dbReference type="ARBA" id="ARBA00022475"/>
    </source>
</evidence>
<feature type="transmembrane region" description="Helical" evidence="10">
    <location>
        <begin position="760"/>
        <end position="784"/>
    </location>
</feature>
<sequence length="1692" mass="186813">MTRREARPWARRRQNGSSCLCANLGIKLRIEQRRPSGELPGFIRLGVHRFRCLGSWQGDVRDANAVDAQRVTSLVPFPPYNFKHTVIAATRFESPSEESSLDSSAFRSLGLPASFSAPDDQLWGAYHPLRLFSRGLIDAAGVARSTAADRSLQARRDASHRGCSSPQRLSATPNNYNTGGGVEGLLVIRCRQKPQAIKAAGIAQQLPPSLLLLRILPVHQREVRSLLPDPSPAIFRVKPKTMPPAATENAAMDAAKSETQTPVLSTMPDNDFSWQITLGQKVVAITGANRGIGLGIAEVCLANAAKVVYSLDLMEPGEEFAALQKRYPNFHFIQTDVTSEDSVEKAINQVVEQAGRIDGLVANAGMTKHQPALKFERPELEKLFNLNVFGAYFCAQIAARKFIELGIKGSIVMTSSMTSYRPNRAAPSAPYGATKAAVRNMCHTLAMEWSKHGIRVNSISPGFVRTAMTYYVEKSPDWDLKMQYYGGMPRLADPRELGGAYVYLLSDASSYTTGIDIPIAGIVGIGAARNSADCVRGSFPQSTTRPAATPSRSLLSTRLPFKMANDQPAGARGPIKYNHGWRRIIRNFSPSWFAVTMGTGIVSVLMSSIPFHTPALNYLSIVFFVLNAVLFALALMTSILRYSLYPEIWPVMIQDPTNSLFLATIPMGFATLIEMWVFICVPRWGDWAISMAWALWMVDVVAAAAVTMSLSFILISQRYITSLDRITALQLLPIAATIVAAGVGAEVASILPNRQHALGTLLASFVLWGMGTPLAIVVLVIYYQRLAVHKLPPRETIVSCFLPLGPLGFGGFGIMYIGKVARRLFEDSDILDPIAGSMAYVLGVFISLLMWSFGLIWLVFALATILKCSPFPFNMGWWGFTFPLGVYAANSMELGNELDILFFKIFGAILSATVFVLWALVGLASGESSLPSRSSSTSEIFTVFAVLSVTMDSTEHEFPFLQEVFTPRDAHKVDFVFVHGLNPRGRNDHPFETWTHANGTFWPSEFLAEDIPYARVFVYGYNSNITHPQTMSTASIKDHANTLLNLLDMERSPVLVIIPFAFSSSPDTTTIYSQNTSPDSPRYLHGLSSSDTVWVAWWSNSATSGLVFFGTPHRGAKAVELGKIAARVARFVSKGHASNDLLDCLEHNSLFTRQMSDRFRHQLEDYRVVSFIEGKEVQLGGVGPASLSHLVVDEESAVLGLSGLRETQLKLDADHSQMCKVGNRGPMYRLIKGNIKQLVDQALLSEQGFIPQPTPHASAGPAPPPVPPRMHSNSSNPYQPPGRSASTTQRVAGAIFTASDNDPRSVEAAELKNRGKWDNARDVEYDIFQEHLRVLGADHYSTLSAGYNLAEVELEASFLDKATEWCQWVSDNAQRVFGARHSLSMKTESLMAEILCQQGKYQEAESMCANVLARQQMNIGEDHLDTLETRRRLAMAYNMLGRRENAIATAEKLTDSYKRLLGENHIRVFAAALDTLEYIIYNHGDSAMGHILAFQPDIQRAFEIIPSLHEELLAGLGRTHPLTIRALSLHGRGLTRSQQNMEASETFRRALAISEEALGPEHPLTMDIVGNIGVMYALQTPQYMMGTNPPSEALPWLLRYLNWVERRRGIHNPETLASLEMVGNIHMAAKEYGPAQEYFERAMVSCRGNSNPAAEQRIGSMLQLCRANTMIFNNNRRSGLEGFLSAFQRQRF</sequence>
<keyword evidence="7 10" id="KW-1133">Transmembrane helix</keyword>
<dbReference type="Pfam" id="PF13561">
    <property type="entry name" value="adh_short_C2"/>
    <property type="match status" value="1"/>
</dbReference>
<keyword evidence="6" id="KW-0521">NADP</keyword>
<dbReference type="PANTHER" id="PTHR31686:SF2">
    <property type="entry name" value="C4-DICARBOXYLATE TRANSPORTER_MALIC ACID TRANSPORT PROTEIN"/>
    <property type="match status" value="1"/>
</dbReference>
<dbReference type="GO" id="GO:0016491">
    <property type="term" value="F:oxidoreductase activity"/>
    <property type="evidence" value="ECO:0007669"/>
    <property type="project" value="UniProtKB-ARBA"/>
</dbReference>
<evidence type="ECO:0000256" key="9">
    <source>
        <dbReference type="SAM" id="MobiDB-lite"/>
    </source>
</evidence>
<evidence type="ECO:0000313" key="12">
    <source>
        <dbReference type="Proteomes" id="UP001149074"/>
    </source>
</evidence>
<dbReference type="Pfam" id="PF13424">
    <property type="entry name" value="TPR_12"/>
    <property type="match status" value="1"/>
</dbReference>
<dbReference type="Proteomes" id="UP001149074">
    <property type="component" value="Unassembled WGS sequence"/>
</dbReference>
<evidence type="ECO:0000256" key="3">
    <source>
        <dbReference type="ARBA" id="ARBA00022448"/>
    </source>
</evidence>
<dbReference type="InterPro" id="IPR004695">
    <property type="entry name" value="SLAC1/Mae1/Ssu1/TehA"/>
</dbReference>
<dbReference type="Pfam" id="PF13374">
    <property type="entry name" value="TPR_10"/>
    <property type="match status" value="1"/>
</dbReference>
<organism evidence="11 12">
    <name type="scientific">Penicillium argentinense</name>
    <dbReference type="NCBI Taxonomy" id="1131581"/>
    <lineage>
        <taxon>Eukaryota</taxon>
        <taxon>Fungi</taxon>
        <taxon>Dikarya</taxon>
        <taxon>Ascomycota</taxon>
        <taxon>Pezizomycotina</taxon>
        <taxon>Eurotiomycetes</taxon>
        <taxon>Eurotiomycetidae</taxon>
        <taxon>Eurotiales</taxon>
        <taxon>Aspergillaceae</taxon>
        <taxon>Penicillium</taxon>
    </lineage>
</organism>
<dbReference type="Gene3D" id="3.40.50.720">
    <property type="entry name" value="NAD(P)-binding Rossmann-like Domain"/>
    <property type="match status" value="1"/>
</dbReference>
<evidence type="ECO:0000256" key="2">
    <source>
        <dbReference type="ARBA" id="ARBA00008566"/>
    </source>
</evidence>
<dbReference type="Pfam" id="PF03595">
    <property type="entry name" value="SLAC1"/>
    <property type="match status" value="1"/>
</dbReference>
<dbReference type="CDD" id="cd09318">
    <property type="entry name" value="TDT_SSU1"/>
    <property type="match status" value="1"/>
</dbReference>
<protein>
    <submittedName>
        <fullName evidence="11">Tetratricopeptide-like helical</fullName>
    </submittedName>
</protein>
<dbReference type="Gene3D" id="1.25.40.10">
    <property type="entry name" value="Tetratricopeptide repeat domain"/>
    <property type="match status" value="2"/>
</dbReference>